<dbReference type="EMBL" id="LHYE01000052">
    <property type="protein sequence ID" value="KXB06231.1"/>
    <property type="molecule type" value="Genomic_DNA"/>
</dbReference>
<dbReference type="PANTHER" id="PTHR42895:SF2">
    <property type="entry name" value="IRON-SULFUR CLUSTER PROTEIN"/>
    <property type="match status" value="1"/>
</dbReference>
<dbReference type="Proteomes" id="UP000070263">
    <property type="component" value="Unassembled WGS sequence"/>
</dbReference>
<dbReference type="Pfam" id="PF17651">
    <property type="entry name" value="Raco_middle"/>
    <property type="match status" value="1"/>
</dbReference>
<protein>
    <submittedName>
        <fullName evidence="2">Ferredoxin</fullName>
    </submittedName>
</protein>
<dbReference type="Gene3D" id="3.10.20.880">
    <property type="match status" value="1"/>
</dbReference>
<dbReference type="GO" id="GO:0051536">
    <property type="term" value="F:iron-sulfur cluster binding"/>
    <property type="evidence" value="ECO:0007669"/>
    <property type="project" value="InterPro"/>
</dbReference>
<dbReference type="Pfam" id="PF14574">
    <property type="entry name" value="RACo_C_ter"/>
    <property type="match status" value="1"/>
</dbReference>
<dbReference type="InterPro" id="IPR042259">
    <property type="entry name" value="Raco-like_middle_sf"/>
</dbReference>
<dbReference type="InterPro" id="IPR012675">
    <property type="entry name" value="Beta-grasp_dom_sf"/>
</dbReference>
<evidence type="ECO:0000313" key="2">
    <source>
        <dbReference type="EMBL" id="KXB06231.1"/>
    </source>
</evidence>
<organism evidence="2 3">
    <name type="scientific">candidate division MSBL1 archaeon SCGC-AAA382A20</name>
    <dbReference type="NCBI Taxonomy" id="1698280"/>
    <lineage>
        <taxon>Archaea</taxon>
        <taxon>Methanobacteriati</taxon>
        <taxon>Methanobacteriota</taxon>
        <taxon>candidate division MSBL1</taxon>
    </lineage>
</organism>
<dbReference type="InterPro" id="IPR036010">
    <property type="entry name" value="2Fe-2S_ferredoxin-like_sf"/>
</dbReference>
<comment type="caution">
    <text evidence="2">The sequence shown here is derived from an EMBL/GenBank/DDBJ whole genome shotgun (WGS) entry which is preliminary data.</text>
</comment>
<name>A0A133VIG2_9EURY</name>
<evidence type="ECO:0000259" key="1">
    <source>
        <dbReference type="PROSITE" id="PS51085"/>
    </source>
</evidence>
<dbReference type="InterPro" id="IPR052911">
    <property type="entry name" value="Corrinoid_activation_enz"/>
</dbReference>
<sequence>MSNKEVEVVFQPEGKRAKVPGGTNLLECADEAGVDIKSDCGGKQVCGKCKVIIEEGADSLSSPTSKEREELGEDLDEGYRLACAAEVGGNVLATVPDESRRGKQVILTEGLEVDFEIDPPLKKYRVEPETPSLADDTPDFERMRNFLNSEYGTQVEDIEHSTLKKLPRVLRDNMGRYEETFTASVLDNNLIRLEKGQKEDYYGVAVDIGTTTVVAYLTDMRTGEVISISSTMNPQVKYGEDVMRRVTMSFQEENGMEKLNKVIVEGLNDLLGEVCEDAGITRDDIMEVTVVGNTGMHNLFVGIHAEFVSKSPYVQAVGRSLDLTPKESKIDIYEGGNVHVLPTIAGWMGADTVGCLITTTPYEQKETQLMIDVGTNGELVLGNEDRLIGASTAAGPALEGAHVKHGMRAAPGAIQYVRIDPSTYEPKLDIIENEPARGLCGSGIIDIVAEMVRTGILQQNGRFNKDLETDRVRKSKAGKGNEYVAVWAEDSGIDKDIVISLEDVREVQLAKGAIRAGSNILMDEFGVETVDEIALAGAFGNYIDPTSALIIGLFPEIDRDKVNMVGNAAGIGSRLALIDEEKRKEAEWLVDEVKYYRLAAHEGFDMSFAKAQWFPHTKKDELYPNYDEILALREEESEL</sequence>
<dbReference type="InterPro" id="IPR001041">
    <property type="entry name" value="2Fe-2S_ferredoxin-type"/>
</dbReference>
<dbReference type="PANTHER" id="PTHR42895">
    <property type="entry name" value="IRON-SULFUR CLUSTER-BINDING PROTEIN-RELATED"/>
    <property type="match status" value="1"/>
</dbReference>
<dbReference type="InterPro" id="IPR040506">
    <property type="entry name" value="RACo_linker"/>
</dbReference>
<dbReference type="AlphaFoldDB" id="A0A133VIG2"/>
<keyword evidence="3" id="KW-1185">Reference proteome</keyword>
<dbReference type="CDD" id="cd00207">
    <property type="entry name" value="fer2"/>
    <property type="match status" value="1"/>
</dbReference>
<dbReference type="Pfam" id="PF00111">
    <property type="entry name" value="Fer2"/>
    <property type="match status" value="1"/>
</dbReference>
<dbReference type="InterPro" id="IPR027980">
    <property type="entry name" value="RACo_C"/>
</dbReference>
<dbReference type="SUPFAM" id="SSF53067">
    <property type="entry name" value="Actin-like ATPase domain"/>
    <property type="match status" value="1"/>
</dbReference>
<dbReference type="PROSITE" id="PS51085">
    <property type="entry name" value="2FE2S_FER_2"/>
    <property type="match status" value="1"/>
</dbReference>
<feature type="domain" description="2Fe-2S ferredoxin-type" evidence="1">
    <location>
        <begin position="4"/>
        <end position="99"/>
    </location>
</feature>
<dbReference type="Pfam" id="PF17650">
    <property type="entry name" value="RACo_linker"/>
    <property type="match status" value="1"/>
</dbReference>
<dbReference type="Gene3D" id="3.10.20.30">
    <property type="match status" value="1"/>
</dbReference>
<proteinExistence type="predicted"/>
<evidence type="ECO:0000313" key="3">
    <source>
        <dbReference type="Proteomes" id="UP000070263"/>
    </source>
</evidence>
<dbReference type="InterPro" id="IPR043129">
    <property type="entry name" value="ATPase_NBD"/>
</dbReference>
<dbReference type="InterPro" id="IPR041414">
    <property type="entry name" value="Raco-like_middle"/>
</dbReference>
<dbReference type="Gene3D" id="3.30.420.480">
    <property type="entry name" value="Domain of unknown function (DUF4445)"/>
    <property type="match status" value="1"/>
</dbReference>
<accession>A0A133VIG2</accession>
<dbReference type="SUPFAM" id="SSF54292">
    <property type="entry name" value="2Fe-2S ferredoxin-like"/>
    <property type="match status" value="1"/>
</dbReference>
<reference evidence="2 3" key="1">
    <citation type="journal article" date="2016" name="Sci. Rep.">
        <title>Metabolic traits of an uncultured archaeal lineage -MSBL1- from brine pools of the Red Sea.</title>
        <authorList>
            <person name="Mwirichia R."/>
            <person name="Alam I."/>
            <person name="Rashid M."/>
            <person name="Vinu M."/>
            <person name="Ba-Alawi W."/>
            <person name="Anthony Kamau A."/>
            <person name="Kamanda Ngugi D."/>
            <person name="Goker M."/>
            <person name="Klenk H.P."/>
            <person name="Bajic V."/>
            <person name="Stingl U."/>
        </authorList>
    </citation>
    <scope>NUCLEOTIDE SEQUENCE [LARGE SCALE GENOMIC DNA]</scope>
    <source>
        <strain evidence="2">SCGC-AAA382A20</strain>
    </source>
</reference>
<gene>
    <name evidence="2" type="ORF">AKJ51_03995</name>
</gene>